<comment type="caution">
    <text evidence="3">The sequence shown here is derived from an EMBL/GenBank/DDBJ whole genome shotgun (WGS) entry which is preliminary data.</text>
</comment>
<dbReference type="SMART" id="SM00487">
    <property type="entry name" value="DEXDc"/>
    <property type="match status" value="1"/>
</dbReference>
<accession>W4HF27</accession>
<dbReference type="Gene3D" id="3.40.50.300">
    <property type="entry name" value="P-loop containing nucleotide triphosphate hydrolases"/>
    <property type="match status" value="2"/>
</dbReference>
<dbReference type="GO" id="GO:0005829">
    <property type="term" value="C:cytosol"/>
    <property type="evidence" value="ECO:0007669"/>
    <property type="project" value="TreeGrafter"/>
</dbReference>
<keyword evidence="4" id="KW-1185">Reference proteome</keyword>
<dbReference type="InterPro" id="IPR001650">
    <property type="entry name" value="Helicase_C-like"/>
</dbReference>
<evidence type="ECO:0000259" key="2">
    <source>
        <dbReference type="PROSITE" id="PS51194"/>
    </source>
</evidence>
<dbReference type="PROSITE" id="PS51192">
    <property type="entry name" value="HELICASE_ATP_BIND_1"/>
    <property type="match status" value="1"/>
</dbReference>
<dbReference type="GO" id="GO:0003677">
    <property type="term" value="F:DNA binding"/>
    <property type="evidence" value="ECO:0007669"/>
    <property type="project" value="InterPro"/>
</dbReference>
<dbReference type="GO" id="GO:0005524">
    <property type="term" value="F:ATP binding"/>
    <property type="evidence" value="ECO:0007669"/>
    <property type="project" value="InterPro"/>
</dbReference>
<dbReference type="InterPro" id="IPR050742">
    <property type="entry name" value="Helicase_Restrict-Modif_Enz"/>
</dbReference>
<dbReference type="PANTHER" id="PTHR47396">
    <property type="entry name" value="TYPE I RESTRICTION ENZYME ECOKI R PROTEIN"/>
    <property type="match status" value="1"/>
</dbReference>
<evidence type="ECO:0000313" key="3">
    <source>
        <dbReference type="EMBL" id="ETW10590.1"/>
    </source>
</evidence>
<sequence>PWLCPSVRSKRGPVHNSSEVLEVVTDRRDVFCIRGADLDRLSADDFAAIDTWLRGGVIKRRLWEPKPHQGEALTAILAGLQDHDRVTTVMACGTGKTLTALWLAERREPKRGIVLLPSLSLVRQTLHEWLKQTRWQSPRFLAVCSDPTVTSGTEDMMVVHQADLDFPVTTEADEVKRFLNERSDSVQVVFSTYQSAHVVGAAMEGQKPFDLGIFDEAHKTAGREGNRFAFALEDANLPIAKRVFMTATPRHYNVRKKDKEGDKKLVYSMDVPEVYGPIVHTLSFAEAAREGIICDFKVIISLVTSEVINDELLKHGEVLVGGDPVRARSVAIQIALKQACEEHDLHKVFSFHSSVAAAKDFTGDTASGIRTHMPGYQALHVNGAMRTAAREMVMREFRDADRGIISNARCLTEGVDVPAVDVVAFLSPRKSKVDIVQAAGRAMRKSDGTGKKYGYLLLPLFLETEAGESVEDALERTRFNEAWDVLQAMQEQDAELADIIEEMRVERGRTGVFDDSRLREKVEVLGPQVSLAALKQGVSTSIVERLGNNWDERYGELGRVDKRDSPRA</sequence>
<dbReference type="Proteomes" id="UP000019063">
    <property type="component" value="Unassembled WGS sequence"/>
</dbReference>
<dbReference type="SMART" id="SM00490">
    <property type="entry name" value="HELICc"/>
    <property type="match status" value="1"/>
</dbReference>
<dbReference type="PROSITE" id="PS51194">
    <property type="entry name" value="HELICASE_CTER"/>
    <property type="match status" value="1"/>
</dbReference>
<dbReference type="eggNOG" id="COG1111">
    <property type="taxonomic scope" value="Bacteria"/>
</dbReference>
<dbReference type="PANTHER" id="PTHR47396:SF1">
    <property type="entry name" value="ATP-DEPENDENT HELICASE IRC3-RELATED"/>
    <property type="match status" value="1"/>
</dbReference>
<evidence type="ECO:0000313" key="4">
    <source>
        <dbReference type="Proteomes" id="UP000019063"/>
    </source>
</evidence>
<name>W4HF27_9RHOB</name>
<organism evidence="3 4">
    <name type="scientific">Roseivivax marinus</name>
    <dbReference type="NCBI Taxonomy" id="1379903"/>
    <lineage>
        <taxon>Bacteria</taxon>
        <taxon>Pseudomonadati</taxon>
        <taxon>Pseudomonadota</taxon>
        <taxon>Alphaproteobacteria</taxon>
        <taxon>Rhodobacterales</taxon>
        <taxon>Roseobacteraceae</taxon>
        <taxon>Roseivivax</taxon>
    </lineage>
</organism>
<feature type="domain" description="Helicase ATP-binding" evidence="1">
    <location>
        <begin position="77"/>
        <end position="267"/>
    </location>
</feature>
<dbReference type="eggNOG" id="COG4889">
    <property type="taxonomic scope" value="Bacteria"/>
</dbReference>
<evidence type="ECO:0000259" key="1">
    <source>
        <dbReference type="PROSITE" id="PS51192"/>
    </source>
</evidence>
<dbReference type="InterPro" id="IPR006935">
    <property type="entry name" value="Helicase/UvrB_N"/>
</dbReference>
<proteinExistence type="predicted"/>
<dbReference type="CDD" id="cd18785">
    <property type="entry name" value="SF2_C"/>
    <property type="match status" value="1"/>
</dbReference>
<dbReference type="InterPro" id="IPR014001">
    <property type="entry name" value="Helicase_ATP-bd"/>
</dbReference>
<dbReference type="EMBL" id="AQQW01000050">
    <property type="protein sequence ID" value="ETW10590.1"/>
    <property type="molecule type" value="Genomic_DNA"/>
</dbReference>
<dbReference type="Pfam" id="PF04851">
    <property type="entry name" value="ResIII"/>
    <property type="match status" value="1"/>
</dbReference>
<dbReference type="Pfam" id="PF00271">
    <property type="entry name" value="Helicase_C"/>
    <property type="match status" value="1"/>
</dbReference>
<dbReference type="RefSeq" id="WP_043847662.1">
    <property type="nucleotide sequence ID" value="NZ_AQQW01000050.1"/>
</dbReference>
<dbReference type="AlphaFoldDB" id="W4HF27"/>
<feature type="domain" description="Helicase C-terminal" evidence="2">
    <location>
        <begin position="335"/>
        <end position="497"/>
    </location>
</feature>
<dbReference type="SUPFAM" id="SSF52540">
    <property type="entry name" value="P-loop containing nucleoside triphosphate hydrolases"/>
    <property type="match status" value="1"/>
</dbReference>
<feature type="non-terminal residue" evidence="3">
    <location>
        <position position="1"/>
    </location>
</feature>
<gene>
    <name evidence="3" type="ORF">ATO8_21426</name>
</gene>
<reference evidence="3 4" key="1">
    <citation type="journal article" date="2014" name="Antonie Van Leeuwenhoek">
        <title>Roseivivax atlanticus sp. nov., isolated from surface seawater of the Atlantic Ocean.</title>
        <authorList>
            <person name="Li G."/>
            <person name="Lai Q."/>
            <person name="Liu X."/>
            <person name="Sun F."/>
            <person name="Shao Z."/>
        </authorList>
    </citation>
    <scope>NUCLEOTIDE SEQUENCE [LARGE SCALE GENOMIC DNA]</scope>
    <source>
        <strain evidence="3 4">22II-s10s</strain>
    </source>
</reference>
<dbReference type="InterPro" id="IPR027417">
    <property type="entry name" value="P-loop_NTPase"/>
</dbReference>
<dbReference type="GO" id="GO:0016787">
    <property type="term" value="F:hydrolase activity"/>
    <property type="evidence" value="ECO:0007669"/>
    <property type="project" value="InterPro"/>
</dbReference>
<protein>
    <submittedName>
        <fullName evidence="3">Type III restriction protein res subunit</fullName>
    </submittedName>
</protein>